<comment type="caution">
    <text evidence="1">The sequence shown here is derived from an EMBL/GenBank/DDBJ whole genome shotgun (WGS) entry which is preliminary data.</text>
</comment>
<evidence type="ECO:0000313" key="1">
    <source>
        <dbReference type="EMBL" id="KAJ3986666.1"/>
    </source>
</evidence>
<reference evidence="1" key="1">
    <citation type="submission" date="2022-08" db="EMBL/GenBank/DDBJ databases">
        <authorList>
            <consortium name="DOE Joint Genome Institute"/>
            <person name="Min B."/>
            <person name="Riley R."/>
            <person name="Sierra-Patev S."/>
            <person name="Naranjo-Ortiz M."/>
            <person name="Looney B."/>
            <person name="Konkel Z."/>
            <person name="Slot J.C."/>
            <person name="Sakamoto Y."/>
            <person name="Steenwyk J.L."/>
            <person name="Rokas A."/>
            <person name="Carro J."/>
            <person name="Camarero S."/>
            <person name="Ferreira P."/>
            <person name="Molpeceres G."/>
            <person name="Ruiz-Duenas F.J."/>
            <person name="Serrano A."/>
            <person name="Henrissat B."/>
            <person name="Drula E."/>
            <person name="Hughes K.W."/>
            <person name="Mata J.L."/>
            <person name="Ishikawa N.K."/>
            <person name="Vargas-Isla R."/>
            <person name="Ushijima S."/>
            <person name="Smith C.A."/>
            <person name="Ahrendt S."/>
            <person name="Andreopoulos W."/>
            <person name="He G."/>
            <person name="Labutti K."/>
            <person name="Lipzen A."/>
            <person name="Ng V."/>
            <person name="Sandor L."/>
            <person name="Barry K."/>
            <person name="Martinez A.T."/>
            <person name="Xiao Y."/>
            <person name="Gibbons J.G."/>
            <person name="Terashima K."/>
            <person name="Hibbett D.S."/>
            <person name="Grigoriev I.V."/>
        </authorList>
    </citation>
    <scope>NUCLEOTIDE SEQUENCE</scope>
    <source>
        <strain evidence="1">TFB7829</strain>
    </source>
</reference>
<evidence type="ECO:0000313" key="2">
    <source>
        <dbReference type="Proteomes" id="UP001163850"/>
    </source>
</evidence>
<dbReference type="Proteomes" id="UP001163850">
    <property type="component" value="Unassembled WGS sequence"/>
</dbReference>
<gene>
    <name evidence="1" type="ORF">F5890DRAFT_1552046</name>
</gene>
<dbReference type="AlphaFoldDB" id="A0AA38UVM9"/>
<sequence length="91" mass="10056">MSVYDASEADSVFTNIGTRSTNHRPLQDLVLFGKAAKRFGFVMVNRVNAILVGGDWLRDSLRQGSDGMVNSHALESLYSDFELSRCKVCPS</sequence>
<name>A0AA38UVM9_9AGAR</name>
<organism evidence="1 2">
    <name type="scientific">Lentinula detonsa</name>
    <dbReference type="NCBI Taxonomy" id="2804962"/>
    <lineage>
        <taxon>Eukaryota</taxon>
        <taxon>Fungi</taxon>
        <taxon>Dikarya</taxon>
        <taxon>Basidiomycota</taxon>
        <taxon>Agaricomycotina</taxon>
        <taxon>Agaricomycetes</taxon>
        <taxon>Agaricomycetidae</taxon>
        <taxon>Agaricales</taxon>
        <taxon>Marasmiineae</taxon>
        <taxon>Omphalotaceae</taxon>
        <taxon>Lentinula</taxon>
    </lineage>
</organism>
<dbReference type="EMBL" id="MU801936">
    <property type="protein sequence ID" value="KAJ3986666.1"/>
    <property type="molecule type" value="Genomic_DNA"/>
</dbReference>
<proteinExistence type="predicted"/>
<protein>
    <submittedName>
        <fullName evidence="1">Uncharacterized protein</fullName>
    </submittedName>
</protein>
<accession>A0AA38UVM9</accession>